<keyword evidence="1" id="KW-0694">RNA-binding</keyword>
<dbReference type="OrthoDB" id="9802835at2"/>
<evidence type="ECO:0000256" key="1">
    <source>
        <dbReference type="PROSITE-ProRule" id="PRU00182"/>
    </source>
</evidence>
<dbReference type="Gene3D" id="3.10.290.10">
    <property type="entry name" value="RNA-binding S4 domain"/>
    <property type="match status" value="1"/>
</dbReference>
<sequence>MINTTHVQLKQSPTELFKILKFEGIASSGAEAKQMIADGMVSVNGETELRKRRQIVAGDMIQIDQQQLLIS</sequence>
<reference evidence="2 3" key="1">
    <citation type="journal article" date="2013" name="Genome Announc.">
        <title>Draft Genome Sequence of Methylophaga lonarensis MPLT, a Haloalkaliphilic (Non-Methane-Utilizing) Methylotroph.</title>
        <authorList>
            <person name="Shetty S.A."/>
            <person name="Marathe N.P."/>
            <person name="Munot H."/>
            <person name="Antony C.P."/>
            <person name="Dhotre D.P."/>
            <person name="Murrell J.C."/>
            <person name="Shouche Y.S."/>
        </authorList>
    </citation>
    <scope>NUCLEOTIDE SEQUENCE [LARGE SCALE GENOMIC DNA]</scope>
    <source>
        <strain evidence="2 3">MPL</strain>
    </source>
</reference>
<dbReference type="PATRIC" id="fig|1286106.3.peg.1676"/>
<dbReference type="RefSeq" id="WP_009726648.1">
    <property type="nucleotide sequence ID" value="NZ_APHR01000040.1"/>
</dbReference>
<name>M7P050_9GAMM</name>
<gene>
    <name evidence="2" type="ORF">MPL1_08352</name>
</gene>
<organism evidence="2 3">
    <name type="scientific">Methylophaga lonarensis MPL</name>
    <dbReference type="NCBI Taxonomy" id="1286106"/>
    <lineage>
        <taxon>Bacteria</taxon>
        <taxon>Pseudomonadati</taxon>
        <taxon>Pseudomonadota</taxon>
        <taxon>Gammaproteobacteria</taxon>
        <taxon>Thiotrichales</taxon>
        <taxon>Piscirickettsiaceae</taxon>
        <taxon>Methylophaga</taxon>
    </lineage>
</organism>
<keyword evidence="3" id="KW-1185">Reference proteome</keyword>
<evidence type="ECO:0000313" key="3">
    <source>
        <dbReference type="Proteomes" id="UP000012019"/>
    </source>
</evidence>
<dbReference type="SUPFAM" id="SSF55174">
    <property type="entry name" value="Alpha-L RNA-binding motif"/>
    <property type="match status" value="1"/>
</dbReference>
<proteinExistence type="predicted"/>
<dbReference type="eggNOG" id="COG2501">
    <property type="taxonomic scope" value="Bacteria"/>
</dbReference>
<protein>
    <submittedName>
        <fullName evidence="2">Uncharacterized protein</fullName>
    </submittedName>
</protein>
<dbReference type="CDD" id="cd00165">
    <property type="entry name" value="S4"/>
    <property type="match status" value="1"/>
</dbReference>
<dbReference type="EMBL" id="APHR01000040">
    <property type="protein sequence ID" value="EMR12857.1"/>
    <property type="molecule type" value="Genomic_DNA"/>
</dbReference>
<dbReference type="STRING" id="1286106.MPL1_08352"/>
<dbReference type="GO" id="GO:0003723">
    <property type="term" value="F:RNA binding"/>
    <property type="evidence" value="ECO:0007669"/>
    <property type="project" value="UniProtKB-KW"/>
</dbReference>
<accession>M7P050</accession>
<dbReference type="InterPro" id="IPR036986">
    <property type="entry name" value="S4_RNA-bd_sf"/>
</dbReference>
<dbReference type="Pfam" id="PF13275">
    <property type="entry name" value="S4_2"/>
    <property type="match status" value="1"/>
</dbReference>
<comment type="caution">
    <text evidence="2">The sequence shown here is derived from an EMBL/GenBank/DDBJ whole genome shotgun (WGS) entry which is preliminary data.</text>
</comment>
<dbReference type="AlphaFoldDB" id="M7P050"/>
<dbReference type="PROSITE" id="PS50889">
    <property type="entry name" value="S4"/>
    <property type="match status" value="1"/>
</dbReference>
<evidence type="ECO:0000313" key="2">
    <source>
        <dbReference type="EMBL" id="EMR12857.1"/>
    </source>
</evidence>
<dbReference type="Proteomes" id="UP000012019">
    <property type="component" value="Unassembled WGS sequence"/>
</dbReference>